<comment type="caution">
    <text evidence="1">The sequence shown here is derived from an EMBL/GenBank/DDBJ whole genome shotgun (WGS) entry which is preliminary data.</text>
</comment>
<organism evidence="1 2">
    <name type="scientific">Emticicia aquatica</name>
    <dbReference type="NCBI Taxonomy" id="1681835"/>
    <lineage>
        <taxon>Bacteria</taxon>
        <taxon>Pseudomonadati</taxon>
        <taxon>Bacteroidota</taxon>
        <taxon>Cytophagia</taxon>
        <taxon>Cytophagales</taxon>
        <taxon>Leadbetterellaceae</taxon>
        <taxon>Emticicia</taxon>
    </lineage>
</organism>
<proteinExistence type="predicted"/>
<evidence type="ECO:0000313" key="2">
    <source>
        <dbReference type="Proteomes" id="UP000837932"/>
    </source>
</evidence>
<evidence type="ECO:0000313" key="1">
    <source>
        <dbReference type="EMBL" id="CAH0995356.1"/>
    </source>
</evidence>
<keyword evidence="2" id="KW-1185">Reference proteome</keyword>
<accession>A0ABM9AQ07</accession>
<dbReference type="PROSITE" id="PS51257">
    <property type="entry name" value="PROKAR_LIPOPROTEIN"/>
    <property type="match status" value="1"/>
</dbReference>
<dbReference type="Proteomes" id="UP000837932">
    <property type="component" value="Unassembled WGS sequence"/>
</dbReference>
<dbReference type="RefSeq" id="WP_238805907.1">
    <property type="nucleotide sequence ID" value="NZ_CAKLPY010000001.1"/>
</dbReference>
<dbReference type="EMBL" id="CAKLPY010000001">
    <property type="protein sequence ID" value="CAH0995356.1"/>
    <property type="molecule type" value="Genomic_DNA"/>
</dbReference>
<name>A0ABM9AQ07_9BACT</name>
<protein>
    <submittedName>
        <fullName evidence="1">Uncharacterized protein</fullName>
    </submittedName>
</protein>
<gene>
    <name evidence="1" type="ORF">EMA8858_01477</name>
</gene>
<sequence>MKKLIPVAFLSLLISCQSSEEKKENKSDSVATATTQSVTQSPETLTFGFSNENGDKILAFEENFDPKTTSKTIDSEGNIVSIKFTKKQPVGPNGGVNLTSFNFDDCAGSIFEITGGQKANSAFTSILMNDVFLKNHQQIQVKTFEKPQNIDNISRNKIEIDRKRKIKSAWQIANLDTDLKAFIVIFVPKKDSVLASLVIGNNEFIYRDYPAKYDEGSTWRVDDGGEFSNDAIRILAAFRNQQKDIEIITEWAGAEGANIEYCKTNKNKFETIKEASRYWGAN</sequence>
<reference evidence="1" key="1">
    <citation type="submission" date="2021-12" db="EMBL/GenBank/DDBJ databases">
        <authorList>
            <person name="Rodrigo-Torres L."/>
            <person name="Arahal R. D."/>
            <person name="Lucena T."/>
        </authorList>
    </citation>
    <scope>NUCLEOTIDE SEQUENCE</scope>
    <source>
        <strain evidence="1">CECT 8858</strain>
    </source>
</reference>